<dbReference type="Pfam" id="PF13359">
    <property type="entry name" value="DDE_Tnp_4"/>
    <property type="match status" value="1"/>
</dbReference>
<dbReference type="EMBL" id="MRZV01000094">
    <property type="protein sequence ID" value="PIK59055.1"/>
    <property type="molecule type" value="Genomic_DNA"/>
</dbReference>
<dbReference type="Proteomes" id="UP000230750">
    <property type="component" value="Unassembled WGS sequence"/>
</dbReference>
<dbReference type="PANTHER" id="PTHR22930:SF227">
    <property type="entry name" value="DDE TNP4 DOMAIN-CONTAINING PROTEIN"/>
    <property type="match status" value="1"/>
</dbReference>
<proteinExistence type="inferred from homology"/>
<feature type="domain" description="DDE Tnp4" evidence="8">
    <location>
        <begin position="91"/>
        <end position="242"/>
    </location>
</feature>
<name>A0A2G8LFN1_STIJA</name>
<evidence type="ECO:0000256" key="1">
    <source>
        <dbReference type="ARBA" id="ARBA00001968"/>
    </source>
</evidence>
<evidence type="ECO:0000259" key="8">
    <source>
        <dbReference type="Pfam" id="PF13359"/>
    </source>
</evidence>
<evidence type="ECO:0000256" key="6">
    <source>
        <dbReference type="ARBA" id="ARBA00022801"/>
    </source>
</evidence>
<evidence type="ECO:0000313" key="10">
    <source>
        <dbReference type="Proteomes" id="UP000230750"/>
    </source>
</evidence>
<keyword evidence="5" id="KW-0479">Metal-binding</keyword>
<dbReference type="GO" id="GO:0004518">
    <property type="term" value="F:nuclease activity"/>
    <property type="evidence" value="ECO:0007669"/>
    <property type="project" value="UniProtKB-KW"/>
</dbReference>
<comment type="similarity">
    <text evidence="3">Belongs to the HARBI1 family.</text>
</comment>
<protein>
    <submittedName>
        <fullName evidence="9">Putative nuclease HARBI1</fullName>
    </submittedName>
</protein>
<dbReference type="GO" id="GO:0046872">
    <property type="term" value="F:metal ion binding"/>
    <property type="evidence" value="ECO:0007669"/>
    <property type="project" value="UniProtKB-KW"/>
</dbReference>
<dbReference type="OrthoDB" id="6093795at2759"/>
<evidence type="ECO:0000256" key="7">
    <source>
        <dbReference type="ARBA" id="ARBA00023242"/>
    </source>
</evidence>
<evidence type="ECO:0000256" key="3">
    <source>
        <dbReference type="ARBA" id="ARBA00006958"/>
    </source>
</evidence>
<dbReference type="GO" id="GO:0005634">
    <property type="term" value="C:nucleus"/>
    <property type="evidence" value="ECO:0007669"/>
    <property type="project" value="UniProtKB-SubCell"/>
</dbReference>
<dbReference type="AlphaFoldDB" id="A0A2G8LFN1"/>
<gene>
    <name evidence="9" type="ORF">BSL78_04012</name>
</gene>
<dbReference type="InterPro" id="IPR045249">
    <property type="entry name" value="HARBI1-like"/>
</dbReference>
<comment type="subcellular location">
    <subcellularLocation>
        <location evidence="2">Nucleus</location>
    </subcellularLocation>
</comment>
<dbReference type="PANTHER" id="PTHR22930">
    <property type="match status" value="1"/>
</dbReference>
<accession>A0A2G8LFN1</accession>
<keyword evidence="4" id="KW-0540">Nuclease</keyword>
<evidence type="ECO:0000256" key="4">
    <source>
        <dbReference type="ARBA" id="ARBA00022722"/>
    </source>
</evidence>
<evidence type="ECO:0000256" key="2">
    <source>
        <dbReference type="ARBA" id="ARBA00004123"/>
    </source>
</evidence>
<reference evidence="9 10" key="1">
    <citation type="journal article" date="2017" name="PLoS Biol.">
        <title>The sea cucumber genome provides insights into morphological evolution and visceral regeneration.</title>
        <authorList>
            <person name="Zhang X."/>
            <person name="Sun L."/>
            <person name="Yuan J."/>
            <person name="Sun Y."/>
            <person name="Gao Y."/>
            <person name="Zhang L."/>
            <person name="Li S."/>
            <person name="Dai H."/>
            <person name="Hamel J.F."/>
            <person name="Liu C."/>
            <person name="Yu Y."/>
            <person name="Liu S."/>
            <person name="Lin W."/>
            <person name="Guo K."/>
            <person name="Jin S."/>
            <person name="Xu P."/>
            <person name="Storey K.B."/>
            <person name="Huan P."/>
            <person name="Zhang T."/>
            <person name="Zhou Y."/>
            <person name="Zhang J."/>
            <person name="Lin C."/>
            <person name="Li X."/>
            <person name="Xing L."/>
            <person name="Huo D."/>
            <person name="Sun M."/>
            <person name="Wang L."/>
            <person name="Mercier A."/>
            <person name="Li F."/>
            <person name="Yang H."/>
            <person name="Xiang J."/>
        </authorList>
    </citation>
    <scope>NUCLEOTIDE SEQUENCE [LARGE SCALE GENOMIC DNA]</scope>
    <source>
        <strain evidence="9">Shaxun</strain>
        <tissue evidence="9">Muscle</tissue>
    </source>
</reference>
<dbReference type="GO" id="GO:0016787">
    <property type="term" value="F:hydrolase activity"/>
    <property type="evidence" value="ECO:0007669"/>
    <property type="project" value="UniProtKB-KW"/>
</dbReference>
<comment type="cofactor">
    <cofactor evidence="1">
        <name>a divalent metal cation</name>
        <dbReference type="ChEBI" id="CHEBI:60240"/>
    </cofactor>
</comment>
<dbReference type="InterPro" id="IPR027806">
    <property type="entry name" value="HARBI1_dom"/>
</dbReference>
<evidence type="ECO:0000313" key="9">
    <source>
        <dbReference type="EMBL" id="PIK59055.1"/>
    </source>
</evidence>
<keyword evidence="10" id="KW-1185">Reference proteome</keyword>
<sequence length="246" mass="28004">MKTGTLNKLIVHSHKRSTIDVRRKVYCITYQANIEKRRFTSFNLKRGLDITWAPFHKELRLILSLIDRALCDQCSEGFFLVAGFPQVVGAVDGTLIGIHGWNYGPDEYVFVSRKGRHAINVQLICSAKYKIINVVARWPDSTHDSRILSESLVGRQFEDHQLQGILLGDSGYPLQPWLMTPIQNPTTLEETSFNNAQTRTRAKIEQVNGQLKNKFRCLLGDGMQIEPERACDIIVACCILFNIIRT</sequence>
<keyword evidence="6" id="KW-0378">Hydrolase</keyword>
<keyword evidence="7" id="KW-0539">Nucleus</keyword>
<evidence type="ECO:0000256" key="5">
    <source>
        <dbReference type="ARBA" id="ARBA00022723"/>
    </source>
</evidence>
<comment type="caution">
    <text evidence="9">The sequence shown here is derived from an EMBL/GenBank/DDBJ whole genome shotgun (WGS) entry which is preliminary data.</text>
</comment>
<organism evidence="9 10">
    <name type="scientific">Stichopus japonicus</name>
    <name type="common">Sea cucumber</name>
    <dbReference type="NCBI Taxonomy" id="307972"/>
    <lineage>
        <taxon>Eukaryota</taxon>
        <taxon>Metazoa</taxon>
        <taxon>Echinodermata</taxon>
        <taxon>Eleutherozoa</taxon>
        <taxon>Echinozoa</taxon>
        <taxon>Holothuroidea</taxon>
        <taxon>Aspidochirotacea</taxon>
        <taxon>Aspidochirotida</taxon>
        <taxon>Stichopodidae</taxon>
        <taxon>Apostichopus</taxon>
    </lineage>
</organism>